<feature type="non-terminal residue" evidence="8">
    <location>
        <position position="224"/>
    </location>
</feature>
<evidence type="ECO:0000259" key="7">
    <source>
        <dbReference type="Pfam" id="PF12698"/>
    </source>
</evidence>
<feature type="domain" description="ABC-2 type transporter transmembrane" evidence="7">
    <location>
        <begin position="22"/>
        <end position="208"/>
    </location>
</feature>
<dbReference type="AlphaFoldDB" id="X0Z3C5"/>
<evidence type="ECO:0000313" key="8">
    <source>
        <dbReference type="EMBL" id="GAG52952.1"/>
    </source>
</evidence>
<dbReference type="GO" id="GO:0140359">
    <property type="term" value="F:ABC-type transporter activity"/>
    <property type="evidence" value="ECO:0007669"/>
    <property type="project" value="InterPro"/>
</dbReference>
<evidence type="ECO:0000256" key="3">
    <source>
        <dbReference type="ARBA" id="ARBA00022989"/>
    </source>
</evidence>
<reference evidence="8" key="1">
    <citation type="journal article" date="2014" name="Front. Microbiol.">
        <title>High frequency of phylogenetically diverse reductive dehalogenase-homologous genes in deep subseafloor sedimentary metagenomes.</title>
        <authorList>
            <person name="Kawai M."/>
            <person name="Futagami T."/>
            <person name="Toyoda A."/>
            <person name="Takaki Y."/>
            <person name="Nishi S."/>
            <person name="Hori S."/>
            <person name="Arai W."/>
            <person name="Tsubouchi T."/>
            <person name="Morono Y."/>
            <person name="Uchiyama I."/>
            <person name="Ito T."/>
            <person name="Fujiyama A."/>
            <person name="Inagaki F."/>
            <person name="Takami H."/>
        </authorList>
    </citation>
    <scope>NUCLEOTIDE SEQUENCE</scope>
    <source>
        <strain evidence="8">Expedition CK06-06</strain>
    </source>
</reference>
<feature type="transmembrane region" description="Helical" evidence="6">
    <location>
        <begin position="140"/>
        <end position="161"/>
    </location>
</feature>
<evidence type="ECO:0000256" key="4">
    <source>
        <dbReference type="ARBA" id="ARBA00023136"/>
    </source>
</evidence>
<feature type="region of interest" description="Disordered" evidence="5">
    <location>
        <begin position="24"/>
        <end position="43"/>
    </location>
</feature>
<evidence type="ECO:0000256" key="6">
    <source>
        <dbReference type="SAM" id="Phobius"/>
    </source>
</evidence>
<evidence type="ECO:0000256" key="5">
    <source>
        <dbReference type="SAM" id="MobiDB-lite"/>
    </source>
</evidence>
<dbReference type="GO" id="GO:0016020">
    <property type="term" value="C:membrane"/>
    <property type="evidence" value="ECO:0007669"/>
    <property type="project" value="UniProtKB-SubCell"/>
</dbReference>
<evidence type="ECO:0000256" key="2">
    <source>
        <dbReference type="ARBA" id="ARBA00022692"/>
    </source>
</evidence>
<proteinExistence type="predicted"/>
<keyword evidence="2 6" id="KW-0812">Transmembrane</keyword>
<keyword evidence="4 6" id="KW-0472">Membrane</keyword>
<accession>X0Z3C5</accession>
<dbReference type="Pfam" id="PF12698">
    <property type="entry name" value="ABC2_membrane_3"/>
    <property type="match status" value="1"/>
</dbReference>
<organism evidence="8">
    <name type="scientific">marine sediment metagenome</name>
    <dbReference type="NCBI Taxonomy" id="412755"/>
    <lineage>
        <taxon>unclassified sequences</taxon>
        <taxon>metagenomes</taxon>
        <taxon>ecological metagenomes</taxon>
    </lineage>
</organism>
<feature type="transmembrane region" description="Helical" evidence="6">
    <location>
        <begin position="190"/>
        <end position="212"/>
    </location>
</feature>
<protein>
    <recommendedName>
        <fullName evidence="7">ABC-2 type transporter transmembrane domain-containing protein</fullName>
    </recommendedName>
</protein>
<feature type="compositionally biased region" description="Basic and acidic residues" evidence="5">
    <location>
        <begin position="32"/>
        <end position="43"/>
    </location>
</feature>
<comment type="subcellular location">
    <subcellularLocation>
        <location evidence="1">Membrane</location>
        <topology evidence="1">Multi-pass membrane protein</topology>
    </subcellularLocation>
</comment>
<comment type="caution">
    <text evidence="8">The sequence shown here is derived from an EMBL/GenBank/DDBJ whole genome shotgun (WGS) entry which is preliminary data.</text>
</comment>
<evidence type="ECO:0000256" key="1">
    <source>
        <dbReference type="ARBA" id="ARBA00004141"/>
    </source>
</evidence>
<gene>
    <name evidence="8" type="ORF">S01H1_79591</name>
</gene>
<dbReference type="EMBL" id="BARS01053671">
    <property type="protein sequence ID" value="GAG52952.1"/>
    <property type="molecule type" value="Genomic_DNA"/>
</dbReference>
<sequence>MSVEIKSAFDAYNSSNPERQLLLQQIPADPDNPDKASKQQKDKLRRKEIDLYVVMDRDVISGGKMHLYSRATNKINLDMIPAVENLINQVVTTRRCELREVSPELLAELRRRVPTERVEIGTSKADERIQKRSDKMFRMMVPFFFMFMMMMGIFGMGQHLITSVIEEKSSRIIEVLLSAVSPFELMAGKIVGLAGIGLTVMGLWAVAAYVAVRWKGLAIEVPPE</sequence>
<dbReference type="InterPro" id="IPR013525">
    <property type="entry name" value="ABC2_TM"/>
</dbReference>
<keyword evidence="3 6" id="KW-1133">Transmembrane helix</keyword>
<name>X0Z3C5_9ZZZZ</name>